<dbReference type="InterPro" id="IPR019454">
    <property type="entry name" value="Lipoprot_YkyA-like"/>
</dbReference>
<dbReference type="Proteomes" id="UP001224139">
    <property type="component" value="Unassembled WGS sequence"/>
</dbReference>
<dbReference type="SUPFAM" id="SSF140423">
    <property type="entry name" value="MW0975(SA0943)-like"/>
    <property type="match status" value="1"/>
</dbReference>
<gene>
    <name evidence="1" type="ORF">QUG02_23170</name>
</gene>
<dbReference type="Pfam" id="PF10368">
    <property type="entry name" value="YkyA"/>
    <property type="match status" value="1"/>
</dbReference>
<dbReference type="Gene3D" id="1.20.120.570">
    <property type="entry name" value="YkyA-like"/>
    <property type="match status" value="1"/>
</dbReference>
<keyword evidence="2" id="KW-1185">Reference proteome</keyword>
<comment type="caution">
    <text evidence="1">The sequence shown here is derived from an EMBL/GenBank/DDBJ whole genome shotgun (WGS) entry which is preliminary data.</text>
</comment>
<organism evidence="1 2">
    <name type="scientific">Bacillus hominis</name>
    <dbReference type="NCBI Taxonomy" id="2817478"/>
    <lineage>
        <taxon>Bacteria</taxon>
        <taxon>Bacillati</taxon>
        <taxon>Bacillota</taxon>
        <taxon>Bacilli</taxon>
        <taxon>Bacillales</taxon>
        <taxon>Bacillaceae</taxon>
        <taxon>Bacillus</taxon>
        <taxon>Bacillus cereus group</taxon>
    </lineage>
</organism>
<accession>A0ABT7RDE9</accession>
<proteinExistence type="predicted"/>
<dbReference type="RefSeq" id="WP_234812570.1">
    <property type="nucleotide sequence ID" value="NZ_JAUCFG010000002.1"/>
</dbReference>
<reference evidence="1 2" key="1">
    <citation type="submission" date="2023-06" db="EMBL/GenBank/DDBJ databases">
        <title>Comparative genomics of Bacillaceae isolates and their secondary metabolite potential.</title>
        <authorList>
            <person name="Song L."/>
            <person name="Nielsen L.J."/>
            <person name="Mohite O."/>
            <person name="Xu X."/>
            <person name="Weber T."/>
            <person name="Kovacs A.T."/>
        </authorList>
    </citation>
    <scope>NUCLEOTIDE SEQUENCE [LARGE SCALE GENOMIC DNA]</scope>
    <source>
        <strain evidence="1 2">DX2.1</strain>
    </source>
</reference>
<dbReference type="EMBL" id="JAUCFG010000002">
    <property type="protein sequence ID" value="MDM5440975.1"/>
    <property type="molecule type" value="Genomic_DNA"/>
</dbReference>
<sequence>MEQRKKAFRKAQEEVKSVHKSIDKMEDVALQKQAKNIQDIYKKRYASFRKINDSYQKLIKMDIQKNITNRI</sequence>
<evidence type="ECO:0000313" key="2">
    <source>
        <dbReference type="Proteomes" id="UP001224139"/>
    </source>
</evidence>
<dbReference type="InterPro" id="IPR036785">
    <property type="entry name" value="YkyA-like_sf"/>
</dbReference>
<evidence type="ECO:0000313" key="1">
    <source>
        <dbReference type="EMBL" id="MDM5440975.1"/>
    </source>
</evidence>
<protein>
    <submittedName>
        <fullName evidence="1">YkyA family protein</fullName>
    </submittedName>
</protein>
<name>A0ABT7RDE9_9BACI</name>